<evidence type="ECO:0000313" key="1">
    <source>
        <dbReference type="EMBL" id="GAI13356.1"/>
    </source>
</evidence>
<organism evidence="1">
    <name type="scientific">marine sediment metagenome</name>
    <dbReference type="NCBI Taxonomy" id="412755"/>
    <lineage>
        <taxon>unclassified sequences</taxon>
        <taxon>metagenomes</taxon>
        <taxon>ecological metagenomes</taxon>
    </lineage>
</organism>
<dbReference type="PANTHER" id="PTHR30348:SF4">
    <property type="entry name" value="DUF72 DOMAIN-CONTAINING PROTEIN"/>
    <property type="match status" value="1"/>
</dbReference>
<sequence length="246" mass="28610">GLMPLQYYIGTSGWHYEHWRGRFYPEKLTKAKWLEFYASHFTTVELNNSFYRLPSEAAFATWHDSSPANFIFAVKVSRFITHIKRLKNSEEAAEKFVNRAKILGEKLGPLLYQLLPNMHRNDEVLESFLASLPQGMKHVFEFRHQSWLEEKVFEMLHKYDMGFCVFDMPSLTCPLIATADFAYIRFHGSSGLYFSCYSDEELADWAKRLANLAVNLKAVYIYFNNDAEAFAVRNAITIGDYLHAIV</sequence>
<proteinExistence type="predicted"/>
<dbReference type="SUPFAM" id="SSF117396">
    <property type="entry name" value="TM1631-like"/>
    <property type="match status" value="1"/>
</dbReference>
<dbReference type="InterPro" id="IPR036520">
    <property type="entry name" value="UPF0759_sf"/>
</dbReference>
<dbReference type="EMBL" id="BARV01010522">
    <property type="protein sequence ID" value="GAI13356.1"/>
    <property type="molecule type" value="Genomic_DNA"/>
</dbReference>
<dbReference type="Pfam" id="PF01904">
    <property type="entry name" value="DUF72"/>
    <property type="match status" value="1"/>
</dbReference>
<comment type="caution">
    <text evidence="1">The sequence shown here is derived from an EMBL/GenBank/DDBJ whole genome shotgun (WGS) entry which is preliminary data.</text>
</comment>
<gene>
    <name evidence="1" type="ORF">S06H3_20338</name>
</gene>
<dbReference type="InterPro" id="IPR002763">
    <property type="entry name" value="DUF72"/>
</dbReference>
<dbReference type="AlphaFoldDB" id="X1M5J6"/>
<evidence type="ECO:0008006" key="2">
    <source>
        <dbReference type="Google" id="ProtNLM"/>
    </source>
</evidence>
<protein>
    <recommendedName>
        <fullName evidence="2">DUF72 domain-containing protein</fullName>
    </recommendedName>
</protein>
<feature type="non-terminal residue" evidence="1">
    <location>
        <position position="1"/>
    </location>
</feature>
<name>X1M5J6_9ZZZZ</name>
<reference evidence="1" key="1">
    <citation type="journal article" date="2014" name="Front. Microbiol.">
        <title>High frequency of phylogenetically diverse reductive dehalogenase-homologous genes in deep subseafloor sedimentary metagenomes.</title>
        <authorList>
            <person name="Kawai M."/>
            <person name="Futagami T."/>
            <person name="Toyoda A."/>
            <person name="Takaki Y."/>
            <person name="Nishi S."/>
            <person name="Hori S."/>
            <person name="Arai W."/>
            <person name="Tsubouchi T."/>
            <person name="Morono Y."/>
            <person name="Uchiyama I."/>
            <person name="Ito T."/>
            <person name="Fujiyama A."/>
            <person name="Inagaki F."/>
            <person name="Takami H."/>
        </authorList>
    </citation>
    <scope>NUCLEOTIDE SEQUENCE</scope>
    <source>
        <strain evidence="1">Expedition CK06-06</strain>
    </source>
</reference>
<dbReference type="Gene3D" id="3.20.20.410">
    <property type="entry name" value="Protein of unknown function UPF0759"/>
    <property type="match status" value="1"/>
</dbReference>
<dbReference type="PANTHER" id="PTHR30348">
    <property type="entry name" value="UNCHARACTERIZED PROTEIN YECE"/>
    <property type="match status" value="1"/>
</dbReference>
<accession>X1M5J6</accession>